<protein>
    <submittedName>
        <fullName evidence="2">Membrane protein</fullName>
    </submittedName>
</protein>
<keyword evidence="1" id="KW-1133">Transmembrane helix</keyword>
<keyword evidence="1" id="KW-0812">Transmembrane</keyword>
<dbReference type="RefSeq" id="WP_189243467.1">
    <property type="nucleotide sequence ID" value="NZ_BMQP01000040.1"/>
</dbReference>
<evidence type="ECO:0000313" key="3">
    <source>
        <dbReference type="Proteomes" id="UP000655044"/>
    </source>
</evidence>
<reference evidence="2" key="1">
    <citation type="submission" date="2021-01" db="EMBL/GenBank/DDBJ databases">
        <title>Whole genome shotgun sequence of Planobispora rosea NBRC 15558.</title>
        <authorList>
            <person name="Komaki H."/>
            <person name="Tamura T."/>
        </authorList>
    </citation>
    <scope>NUCLEOTIDE SEQUENCE</scope>
    <source>
        <strain evidence="2">NBRC 15558</strain>
    </source>
</reference>
<proteinExistence type="predicted"/>
<gene>
    <name evidence="2" type="ORF">Pro02_58240</name>
</gene>
<organism evidence="2 3">
    <name type="scientific">Planobispora rosea</name>
    <dbReference type="NCBI Taxonomy" id="35762"/>
    <lineage>
        <taxon>Bacteria</taxon>
        <taxon>Bacillati</taxon>
        <taxon>Actinomycetota</taxon>
        <taxon>Actinomycetes</taxon>
        <taxon>Streptosporangiales</taxon>
        <taxon>Streptosporangiaceae</taxon>
        <taxon>Planobispora</taxon>
    </lineage>
</organism>
<dbReference type="Proteomes" id="UP000655044">
    <property type="component" value="Unassembled WGS sequence"/>
</dbReference>
<keyword evidence="3" id="KW-1185">Reference proteome</keyword>
<evidence type="ECO:0000313" key="2">
    <source>
        <dbReference type="EMBL" id="GIH87416.1"/>
    </source>
</evidence>
<comment type="caution">
    <text evidence="2">The sequence shown here is derived from an EMBL/GenBank/DDBJ whole genome shotgun (WGS) entry which is preliminary data.</text>
</comment>
<dbReference type="AlphaFoldDB" id="A0A8J3S2U7"/>
<feature type="transmembrane region" description="Helical" evidence="1">
    <location>
        <begin position="26"/>
        <end position="45"/>
    </location>
</feature>
<dbReference type="EMBL" id="BOOI01000060">
    <property type="protein sequence ID" value="GIH87416.1"/>
    <property type="molecule type" value="Genomic_DNA"/>
</dbReference>
<keyword evidence="1" id="KW-0472">Membrane</keyword>
<sequence>MTLSLPLVVILGAVVWVLLRHSSLKFLHAVVCILFGFYLASTIAAPEVRRLVSTVIRTITGAF</sequence>
<evidence type="ECO:0000256" key="1">
    <source>
        <dbReference type="SAM" id="Phobius"/>
    </source>
</evidence>
<accession>A0A8J3S2U7</accession>
<name>A0A8J3S2U7_PLARO</name>